<reference evidence="5" key="1">
    <citation type="journal article" date="2013" name="Genome Announc.">
        <title>Draft genome sequence of the grapevine dieback fungus Eutypa lata UCR-EL1.</title>
        <authorList>
            <person name="Blanco-Ulate B."/>
            <person name="Rolshausen P.E."/>
            <person name="Cantu D."/>
        </authorList>
    </citation>
    <scope>NUCLEOTIDE SEQUENCE [LARGE SCALE GENOMIC DNA]</scope>
    <source>
        <strain evidence="5">UCR-EL1</strain>
    </source>
</reference>
<accession>M7TJ87</accession>
<evidence type="ECO:0000256" key="1">
    <source>
        <dbReference type="ARBA" id="ARBA00007447"/>
    </source>
</evidence>
<evidence type="ECO:0000259" key="3">
    <source>
        <dbReference type="PROSITE" id="PS51767"/>
    </source>
</evidence>
<feature type="chain" id="PRO_5004085718" evidence="2">
    <location>
        <begin position="22"/>
        <end position="300"/>
    </location>
</feature>
<dbReference type="HOGENOM" id="CLU_927586_0_0_1"/>
<feature type="signal peptide" evidence="2">
    <location>
        <begin position="1"/>
        <end position="21"/>
    </location>
</feature>
<dbReference type="GO" id="GO:0006508">
    <property type="term" value="P:proteolysis"/>
    <property type="evidence" value="ECO:0007669"/>
    <property type="project" value="InterPro"/>
</dbReference>
<feature type="domain" description="Peptidase A1" evidence="3">
    <location>
        <begin position="44"/>
        <end position="300"/>
    </location>
</feature>
<dbReference type="InterPro" id="IPR033121">
    <property type="entry name" value="PEPTIDASE_A1"/>
</dbReference>
<dbReference type="InterPro" id="IPR021109">
    <property type="entry name" value="Peptidase_aspartic_dom_sf"/>
</dbReference>
<dbReference type="PRINTS" id="PR00792">
    <property type="entry name" value="PEPSIN"/>
</dbReference>
<dbReference type="PANTHER" id="PTHR47966:SF65">
    <property type="entry name" value="ASPARTIC-TYPE ENDOPEPTIDASE"/>
    <property type="match status" value="1"/>
</dbReference>
<dbReference type="Proteomes" id="UP000012174">
    <property type="component" value="Unassembled WGS sequence"/>
</dbReference>
<sequence>MTSLLAIISVLAFGSPILVKAQDPKTINLPLTLVHGDGGQGPVYLANISIGNPPQTVTVQVDSGSSDLWVFADQLECNVENGCHGGSYSPNASSTFNEDLPELFKFSYGSGNSGTGDYIKDDVHIGGVTVKNFRVGLARNATGGWPLYGLMGMSFSHGEFLVDQGYLEHEYPVLVEELAIQGHIDTPAFSQYLNDVRSQGELLFGGVDVAKHIDEIKEFDLIANSDGNYTLIERYPDPNPPLIGGETACSFGVSPGPDGFMVLGDAFLRGAYAVHNMEKKTVGLANAKFNVTESDIRPVT</sequence>
<organism evidence="4 5">
    <name type="scientific">Eutypa lata (strain UCR-EL1)</name>
    <name type="common">Grapevine dieback disease fungus</name>
    <name type="synonym">Eutypa armeniacae</name>
    <dbReference type="NCBI Taxonomy" id="1287681"/>
    <lineage>
        <taxon>Eukaryota</taxon>
        <taxon>Fungi</taxon>
        <taxon>Dikarya</taxon>
        <taxon>Ascomycota</taxon>
        <taxon>Pezizomycotina</taxon>
        <taxon>Sordariomycetes</taxon>
        <taxon>Xylariomycetidae</taxon>
        <taxon>Xylariales</taxon>
        <taxon>Diatrypaceae</taxon>
        <taxon>Eutypa</taxon>
    </lineage>
</organism>
<dbReference type="GO" id="GO:0004190">
    <property type="term" value="F:aspartic-type endopeptidase activity"/>
    <property type="evidence" value="ECO:0007669"/>
    <property type="project" value="InterPro"/>
</dbReference>
<comment type="similarity">
    <text evidence="1">Belongs to the peptidase A1 family.</text>
</comment>
<name>M7TJ87_EUTLA</name>
<evidence type="ECO:0000313" key="4">
    <source>
        <dbReference type="EMBL" id="EMR70011.1"/>
    </source>
</evidence>
<dbReference type="PANTHER" id="PTHR47966">
    <property type="entry name" value="BETA-SITE APP-CLEAVING ENZYME, ISOFORM A-RELATED"/>
    <property type="match status" value="1"/>
</dbReference>
<dbReference type="OrthoDB" id="4643039at2759"/>
<dbReference type="eggNOG" id="KOG1339">
    <property type="taxonomic scope" value="Eukaryota"/>
</dbReference>
<gene>
    <name evidence="4" type="ORF">UCREL1_2968</name>
</gene>
<keyword evidence="5" id="KW-1185">Reference proteome</keyword>
<proteinExistence type="inferred from homology"/>
<evidence type="ECO:0000256" key="2">
    <source>
        <dbReference type="SAM" id="SignalP"/>
    </source>
</evidence>
<dbReference type="EMBL" id="KB705980">
    <property type="protein sequence ID" value="EMR70011.1"/>
    <property type="molecule type" value="Genomic_DNA"/>
</dbReference>
<dbReference type="KEGG" id="ela:UCREL1_2968"/>
<protein>
    <submittedName>
        <fullName evidence="4">Putative aspartic-type endopeptidase protein</fullName>
    </submittedName>
</protein>
<evidence type="ECO:0000313" key="5">
    <source>
        <dbReference type="Proteomes" id="UP000012174"/>
    </source>
</evidence>
<dbReference type="Pfam" id="PF00026">
    <property type="entry name" value="Asp"/>
    <property type="match status" value="2"/>
</dbReference>
<keyword evidence="2" id="KW-0732">Signal</keyword>
<dbReference type="InterPro" id="IPR001461">
    <property type="entry name" value="Aspartic_peptidase_A1"/>
</dbReference>
<dbReference type="AlphaFoldDB" id="M7TJ87"/>
<dbReference type="PROSITE" id="PS51767">
    <property type="entry name" value="PEPTIDASE_A1"/>
    <property type="match status" value="1"/>
</dbReference>
<dbReference type="SUPFAM" id="SSF50630">
    <property type="entry name" value="Acid proteases"/>
    <property type="match status" value="1"/>
</dbReference>
<dbReference type="Gene3D" id="2.40.70.10">
    <property type="entry name" value="Acid Proteases"/>
    <property type="match status" value="2"/>
</dbReference>